<dbReference type="EMBL" id="JBHSNO010000005">
    <property type="protein sequence ID" value="MFC5589088.1"/>
    <property type="molecule type" value="Genomic_DNA"/>
</dbReference>
<evidence type="ECO:0000313" key="2">
    <source>
        <dbReference type="EMBL" id="MFC5589088.1"/>
    </source>
</evidence>
<dbReference type="RefSeq" id="WP_381433180.1">
    <property type="nucleotide sequence ID" value="NZ_JBHSNO010000005.1"/>
</dbReference>
<protein>
    <submittedName>
        <fullName evidence="2">S-layer homology domain-containing protein</fullName>
    </submittedName>
</protein>
<keyword evidence="3" id="KW-1185">Reference proteome</keyword>
<comment type="caution">
    <text evidence="2">The sequence shown here is derived from an EMBL/GenBank/DDBJ whole genome shotgun (WGS) entry which is preliminary data.</text>
</comment>
<dbReference type="PROSITE" id="PS51272">
    <property type="entry name" value="SLH"/>
    <property type="match status" value="2"/>
</dbReference>
<sequence>MFGRIKLYKQVLVGFVVAVLVATTLIPVASAATGFSDVSSASSHAENIERAVEMGLIKGQNGKFHPNDAITRGQVVKILARYLENKHGKKSTSKVEPFADVTAKAKDKELYKASRVVKYHEAFMGDNNRLRPSEIMTREQMASVLVRAFELEPKAGNARITDIDQVSEHHRQNVRTIANLGITSTADGRFSPKQAVTRAQFSSFFVRTIDGHGGLPKSMNGLKITNIVALDDANQALRIDFSKAITKLTPADIDIRHAISDTNYAVKAVELAENGKSAQVELFTNLMADRANVADYHVTVNVFGEELTYSFNRSTYIESFVVDIDVSKNKITYYTDKGSTKTIDMPATAKNLDLQELLGAKVRVWLDAKNKPTDVELMKQKTKYDAIEITKIDEIRLVSEGKTYKISTDTFPNAPKKNQFAFYLNGQKAEIGEKNDQKKKVKVKDRFNFAKVSFDDRGNIVFVSAYNLNEFLIVDRVQDKDVIGYPGEGTGGIFNAKDATIIRDGKALKPSDLRRGDVVFFNKEANKKKGFAEVAGPVAKGVIDAVSSSEVRIDGTTYRLHELSKLEDYKVNYGAAVYLHPDGKTEMIDSAITRALQNTGTVKVYADRAGNVVYIEGGPVKIERNQAIALLLADIVGNRQSGREIFEVDALLATGERRWFTSDLDSLDSIIVDDITYDISKNGKWKAEFVYKDAKNQKEPTTILLTSKNDKKTVKVPMDKTKGQLVRLHMDRDHRKLESMEFFKKRSASKKAVVKSSDTQISGKRLNPQTIVFDTEYFNSKDIKVTTWGAYKGSATVASMIYDENNAIIAFVTDKPPK</sequence>
<evidence type="ECO:0000313" key="3">
    <source>
        <dbReference type="Proteomes" id="UP001596109"/>
    </source>
</evidence>
<gene>
    <name evidence="2" type="ORF">ACFPRA_09325</name>
</gene>
<accession>A0ABW0TJW6</accession>
<dbReference type="InterPro" id="IPR001119">
    <property type="entry name" value="SLH_dom"/>
</dbReference>
<dbReference type="Proteomes" id="UP001596109">
    <property type="component" value="Unassembled WGS sequence"/>
</dbReference>
<proteinExistence type="predicted"/>
<feature type="domain" description="SLH" evidence="1">
    <location>
        <begin position="157"/>
        <end position="219"/>
    </location>
</feature>
<feature type="domain" description="SLH" evidence="1">
    <location>
        <begin position="31"/>
        <end position="93"/>
    </location>
</feature>
<organism evidence="2 3">
    <name type="scientific">Sporosarcina soli</name>
    <dbReference type="NCBI Taxonomy" id="334736"/>
    <lineage>
        <taxon>Bacteria</taxon>
        <taxon>Bacillati</taxon>
        <taxon>Bacillota</taxon>
        <taxon>Bacilli</taxon>
        <taxon>Bacillales</taxon>
        <taxon>Caryophanaceae</taxon>
        <taxon>Sporosarcina</taxon>
    </lineage>
</organism>
<evidence type="ECO:0000259" key="1">
    <source>
        <dbReference type="PROSITE" id="PS51272"/>
    </source>
</evidence>
<dbReference type="Pfam" id="PF00395">
    <property type="entry name" value="SLH"/>
    <property type="match status" value="2"/>
</dbReference>
<reference evidence="3" key="1">
    <citation type="journal article" date="2019" name="Int. J. Syst. Evol. Microbiol.">
        <title>The Global Catalogue of Microorganisms (GCM) 10K type strain sequencing project: providing services to taxonomists for standard genome sequencing and annotation.</title>
        <authorList>
            <consortium name="The Broad Institute Genomics Platform"/>
            <consortium name="The Broad Institute Genome Sequencing Center for Infectious Disease"/>
            <person name="Wu L."/>
            <person name="Ma J."/>
        </authorList>
    </citation>
    <scope>NUCLEOTIDE SEQUENCE [LARGE SCALE GENOMIC DNA]</scope>
    <source>
        <strain evidence="3">CGMCC 4.1434</strain>
    </source>
</reference>
<name>A0ABW0TJW6_9BACL</name>